<feature type="compositionally biased region" description="Basic residues" evidence="1">
    <location>
        <begin position="14"/>
        <end position="39"/>
    </location>
</feature>
<sequence length="201" mass="21589">MDLLVSVPLPPPRVGKKKGKKRKRKKEKKKKKRKKKRVRVVRENAGSCQTALTSPGFHQLVDLVPGVHGAQVEQLDDGPRLLQLGGVVGRRGELLEDLAAHAGGGLLLLDHGAVAEVALDEQAHLVVVHEDLVAAHVVEPALHERLDPDLVLLGAGAGRRQGRGHGGHEGLWVRGYEVLGELHKFGVEAAHISVLGGPKAR</sequence>
<accession>A0ABR3VSH7</accession>
<keyword evidence="3" id="KW-1185">Reference proteome</keyword>
<reference evidence="2 3" key="1">
    <citation type="journal article" date="2024" name="Commun. Biol.">
        <title>Comparative genomic analysis of thermophilic fungi reveals convergent evolutionary adaptations and gene losses.</title>
        <authorList>
            <person name="Steindorff A.S."/>
            <person name="Aguilar-Pontes M.V."/>
            <person name="Robinson A.J."/>
            <person name="Andreopoulos B."/>
            <person name="LaButti K."/>
            <person name="Kuo A."/>
            <person name="Mondo S."/>
            <person name="Riley R."/>
            <person name="Otillar R."/>
            <person name="Haridas S."/>
            <person name="Lipzen A."/>
            <person name="Grimwood J."/>
            <person name="Schmutz J."/>
            <person name="Clum A."/>
            <person name="Reid I.D."/>
            <person name="Moisan M.C."/>
            <person name="Butler G."/>
            <person name="Nguyen T.T.M."/>
            <person name="Dewar K."/>
            <person name="Conant G."/>
            <person name="Drula E."/>
            <person name="Henrissat B."/>
            <person name="Hansel C."/>
            <person name="Singer S."/>
            <person name="Hutchinson M.I."/>
            <person name="de Vries R.P."/>
            <person name="Natvig D.O."/>
            <person name="Powell A.J."/>
            <person name="Tsang A."/>
            <person name="Grigoriev I.V."/>
        </authorList>
    </citation>
    <scope>NUCLEOTIDE SEQUENCE [LARGE SCALE GENOMIC DNA]</scope>
    <source>
        <strain evidence="2 3">ATCC 24622</strain>
    </source>
</reference>
<proteinExistence type="predicted"/>
<organism evidence="2 3">
    <name type="scientific">Phialemonium thermophilum</name>
    <dbReference type="NCBI Taxonomy" id="223376"/>
    <lineage>
        <taxon>Eukaryota</taxon>
        <taxon>Fungi</taxon>
        <taxon>Dikarya</taxon>
        <taxon>Ascomycota</taxon>
        <taxon>Pezizomycotina</taxon>
        <taxon>Sordariomycetes</taxon>
        <taxon>Sordariomycetidae</taxon>
        <taxon>Cephalothecales</taxon>
        <taxon>Cephalothecaceae</taxon>
        <taxon>Phialemonium</taxon>
    </lineage>
</organism>
<dbReference type="EMBL" id="JAZHXJ010001598">
    <property type="protein sequence ID" value="KAL1844601.1"/>
    <property type="molecule type" value="Genomic_DNA"/>
</dbReference>
<name>A0ABR3VSH7_9PEZI</name>
<evidence type="ECO:0000313" key="3">
    <source>
        <dbReference type="Proteomes" id="UP001586593"/>
    </source>
</evidence>
<comment type="caution">
    <text evidence="2">The sequence shown here is derived from an EMBL/GenBank/DDBJ whole genome shotgun (WGS) entry which is preliminary data.</text>
</comment>
<dbReference type="Proteomes" id="UP001586593">
    <property type="component" value="Unassembled WGS sequence"/>
</dbReference>
<feature type="region of interest" description="Disordered" evidence="1">
    <location>
        <begin position="1"/>
        <end position="40"/>
    </location>
</feature>
<gene>
    <name evidence="2" type="ORF">VTK73DRAFT_2187</name>
</gene>
<protein>
    <submittedName>
        <fullName evidence="2">Uncharacterized protein</fullName>
    </submittedName>
</protein>
<evidence type="ECO:0000256" key="1">
    <source>
        <dbReference type="SAM" id="MobiDB-lite"/>
    </source>
</evidence>
<evidence type="ECO:0000313" key="2">
    <source>
        <dbReference type="EMBL" id="KAL1844601.1"/>
    </source>
</evidence>